<dbReference type="OrthoDB" id="5495633at2"/>
<dbReference type="EMBL" id="CP038152">
    <property type="protein sequence ID" value="QBR04413.1"/>
    <property type="molecule type" value="Genomic_DNA"/>
</dbReference>
<dbReference type="GO" id="GO:0003677">
    <property type="term" value="F:DNA binding"/>
    <property type="evidence" value="ECO:0007669"/>
    <property type="project" value="UniProtKB-KW"/>
</dbReference>
<dbReference type="GO" id="GO:0003700">
    <property type="term" value="F:DNA-binding transcription factor activity"/>
    <property type="evidence" value="ECO:0007669"/>
    <property type="project" value="InterPro"/>
</dbReference>
<dbReference type="PROSITE" id="PS50931">
    <property type="entry name" value="HTH_LYSR"/>
    <property type="match status" value="1"/>
</dbReference>
<keyword evidence="3" id="KW-0238">DNA-binding</keyword>
<dbReference type="InterPro" id="IPR050389">
    <property type="entry name" value="LysR-type_TF"/>
</dbReference>
<dbReference type="InterPro" id="IPR036390">
    <property type="entry name" value="WH_DNA-bd_sf"/>
</dbReference>
<dbReference type="PANTHER" id="PTHR30118">
    <property type="entry name" value="HTH-TYPE TRANSCRIPTIONAL REGULATOR LEUO-RELATED"/>
    <property type="match status" value="1"/>
</dbReference>
<dbReference type="AlphaFoldDB" id="A0A4V1B0Y7"/>
<evidence type="ECO:0000313" key="7">
    <source>
        <dbReference type="Proteomes" id="UP000295727"/>
    </source>
</evidence>
<evidence type="ECO:0000256" key="4">
    <source>
        <dbReference type="ARBA" id="ARBA00023163"/>
    </source>
</evidence>
<dbReference type="InterPro" id="IPR005119">
    <property type="entry name" value="LysR_subst-bd"/>
</dbReference>
<evidence type="ECO:0000256" key="1">
    <source>
        <dbReference type="ARBA" id="ARBA00009437"/>
    </source>
</evidence>
<evidence type="ECO:0000256" key="2">
    <source>
        <dbReference type="ARBA" id="ARBA00023015"/>
    </source>
</evidence>
<gene>
    <name evidence="6" type="ORF">E1956_45880</name>
</gene>
<sequence>MNPNKIDLNLLIVFDALLRTRSTTLAAQELHLTQSAISNALKRLRFLFEDPLFVKGGRGMVPTAFALEVAQPVRGGLDLIRSAVTARASFDPATSDRGFRIYMNELGQTVLMPRLLAAIADDAPGITLTSVELAPNEASAAMEAGEIDFAFGHISDLKTGFHRQILFEERYVALVRKSHSRIREQLTLRDFFDAKHVAYHPAWIAMSTFEDTVDRLFEEHGECRKVALRLAYSLGLAGLLEAADVLVCVPSLLAGVLAQTGSLHIFQLPFDSPVFRVSLVWHERNQVDAGHQWLRERIQELFISEST</sequence>
<evidence type="ECO:0000256" key="3">
    <source>
        <dbReference type="ARBA" id="ARBA00023125"/>
    </source>
</evidence>
<reference evidence="6 7" key="1">
    <citation type="submission" date="2019-03" db="EMBL/GenBank/DDBJ databases">
        <title>Paraburkholderia sp. 7MH5, isolated from subtropical forest soil.</title>
        <authorList>
            <person name="Gao Z.-H."/>
            <person name="Qiu L.-H."/>
        </authorList>
    </citation>
    <scope>NUCLEOTIDE SEQUENCE [LARGE SCALE GENOMIC DNA]</scope>
    <source>
        <strain evidence="6 7">7MH5</strain>
        <plasmid evidence="6 7">unnamed1</plasmid>
    </source>
</reference>
<accession>A0A4V1B0Y7</accession>
<comment type="similarity">
    <text evidence="1">Belongs to the LysR transcriptional regulatory family.</text>
</comment>
<geneLocation type="plasmid" evidence="6 7">
    <name>unnamed1</name>
</geneLocation>
<protein>
    <submittedName>
        <fullName evidence="6">LysR family transcriptional regulator</fullName>
    </submittedName>
</protein>
<dbReference type="SUPFAM" id="SSF46785">
    <property type="entry name" value="Winged helix' DNA-binding domain"/>
    <property type="match status" value="1"/>
</dbReference>
<keyword evidence="7" id="KW-1185">Reference proteome</keyword>
<dbReference type="Gene3D" id="3.40.190.10">
    <property type="entry name" value="Periplasmic binding protein-like II"/>
    <property type="match status" value="2"/>
</dbReference>
<dbReference type="Gene3D" id="1.10.10.10">
    <property type="entry name" value="Winged helix-like DNA-binding domain superfamily/Winged helix DNA-binding domain"/>
    <property type="match status" value="1"/>
</dbReference>
<dbReference type="InterPro" id="IPR000847">
    <property type="entry name" value="LysR_HTH_N"/>
</dbReference>
<dbReference type="InterPro" id="IPR036388">
    <property type="entry name" value="WH-like_DNA-bd_sf"/>
</dbReference>
<organism evidence="6 7">
    <name type="scientific">Paraburkholderia pallida</name>
    <dbReference type="NCBI Taxonomy" id="2547399"/>
    <lineage>
        <taxon>Bacteria</taxon>
        <taxon>Pseudomonadati</taxon>
        <taxon>Pseudomonadota</taxon>
        <taxon>Betaproteobacteria</taxon>
        <taxon>Burkholderiales</taxon>
        <taxon>Burkholderiaceae</taxon>
        <taxon>Paraburkholderia</taxon>
    </lineage>
</organism>
<keyword evidence="6" id="KW-0614">Plasmid</keyword>
<dbReference type="CDD" id="cd08459">
    <property type="entry name" value="PBP2_DntR_NahR_LinR_like"/>
    <property type="match status" value="1"/>
</dbReference>
<dbReference type="Proteomes" id="UP000295727">
    <property type="component" value="Plasmid unnamed1"/>
</dbReference>
<keyword evidence="4" id="KW-0804">Transcription</keyword>
<evidence type="ECO:0000259" key="5">
    <source>
        <dbReference type="PROSITE" id="PS50931"/>
    </source>
</evidence>
<proteinExistence type="inferred from homology"/>
<name>A0A4V1B0Y7_9BURK</name>
<keyword evidence="2" id="KW-0805">Transcription regulation</keyword>
<feature type="domain" description="HTH lysR-type" evidence="5">
    <location>
        <begin position="6"/>
        <end position="63"/>
    </location>
</feature>
<dbReference type="Pfam" id="PF03466">
    <property type="entry name" value="LysR_substrate"/>
    <property type="match status" value="1"/>
</dbReference>
<dbReference type="SUPFAM" id="SSF53850">
    <property type="entry name" value="Periplasmic binding protein-like II"/>
    <property type="match status" value="1"/>
</dbReference>
<evidence type="ECO:0000313" key="6">
    <source>
        <dbReference type="EMBL" id="QBR04413.1"/>
    </source>
</evidence>
<dbReference type="PANTHER" id="PTHR30118:SF15">
    <property type="entry name" value="TRANSCRIPTIONAL REGULATORY PROTEIN"/>
    <property type="match status" value="1"/>
</dbReference>
<dbReference type="KEGG" id="ppai:E1956_45880"/>
<dbReference type="RefSeq" id="WP_134760774.1">
    <property type="nucleotide sequence ID" value="NZ_CP038152.1"/>
</dbReference>
<dbReference type="Pfam" id="PF00126">
    <property type="entry name" value="HTH_1"/>
    <property type="match status" value="1"/>
</dbReference>